<protein>
    <submittedName>
        <fullName evidence="1">Uncharacterized protein</fullName>
    </submittedName>
</protein>
<dbReference type="AlphaFoldDB" id="A0A0A8XQ61"/>
<name>A0A0A8XQ61_ARUDO</name>
<evidence type="ECO:0000313" key="1">
    <source>
        <dbReference type="EMBL" id="JAD15896.1"/>
    </source>
</evidence>
<reference evidence="1" key="1">
    <citation type="submission" date="2014-09" db="EMBL/GenBank/DDBJ databases">
        <authorList>
            <person name="Magalhaes I.L.F."/>
            <person name="Oliveira U."/>
            <person name="Santos F.R."/>
            <person name="Vidigal T.H.D.A."/>
            <person name="Brescovit A.D."/>
            <person name="Santos A.J."/>
        </authorList>
    </citation>
    <scope>NUCLEOTIDE SEQUENCE</scope>
    <source>
        <tissue evidence="1">Shoot tissue taken approximately 20 cm above the soil surface</tissue>
    </source>
</reference>
<reference evidence="1" key="2">
    <citation type="journal article" date="2015" name="Data Brief">
        <title>Shoot transcriptome of the giant reed, Arundo donax.</title>
        <authorList>
            <person name="Barrero R.A."/>
            <person name="Guerrero F.D."/>
            <person name="Moolhuijzen P."/>
            <person name="Goolsby J.A."/>
            <person name="Tidwell J."/>
            <person name="Bellgard S.E."/>
            <person name="Bellgard M.I."/>
        </authorList>
    </citation>
    <scope>NUCLEOTIDE SEQUENCE</scope>
    <source>
        <tissue evidence="1">Shoot tissue taken approximately 20 cm above the soil surface</tissue>
    </source>
</reference>
<accession>A0A0A8XQ61</accession>
<proteinExistence type="predicted"/>
<organism evidence="1">
    <name type="scientific">Arundo donax</name>
    <name type="common">Giant reed</name>
    <name type="synonym">Donax arundinaceus</name>
    <dbReference type="NCBI Taxonomy" id="35708"/>
    <lineage>
        <taxon>Eukaryota</taxon>
        <taxon>Viridiplantae</taxon>
        <taxon>Streptophyta</taxon>
        <taxon>Embryophyta</taxon>
        <taxon>Tracheophyta</taxon>
        <taxon>Spermatophyta</taxon>
        <taxon>Magnoliopsida</taxon>
        <taxon>Liliopsida</taxon>
        <taxon>Poales</taxon>
        <taxon>Poaceae</taxon>
        <taxon>PACMAD clade</taxon>
        <taxon>Arundinoideae</taxon>
        <taxon>Arundineae</taxon>
        <taxon>Arundo</taxon>
    </lineage>
</organism>
<dbReference type="EMBL" id="GBRH01281999">
    <property type="protein sequence ID" value="JAD15896.1"/>
    <property type="molecule type" value="Transcribed_RNA"/>
</dbReference>
<sequence>MKIDFYTGDPFDSVGCLLLLLVPARGISPATDATSRRRKHIS</sequence>